<evidence type="ECO:0000313" key="2">
    <source>
        <dbReference type="EMBL" id="TAA75154.1"/>
    </source>
</evidence>
<gene>
    <name evidence="2" type="ORF">CDV28_11022</name>
</gene>
<dbReference type="AlphaFoldDB" id="A0A521G2A6"/>
<dbReference type="InterPro" id="IPR025649">
    <property type="entry name" value="DUF4360"/>
</dbReference>
<dbReference type="EMBL" id="NQJD01000010">
    <property type="protein sequence ID" value="TAA75154.1"/>
    <property type="molecule type" value="Genomic_DNA"/>
</dbReference>
<reference evidence="2" key="1">
    <citation type="submission" date="2017-07" db="EMBL/GenBank/DDBJ databases">
        <title>The cable genome - Insights into the physiology and evolution of filamentous bacteria capable of sulfide oxidation via long distance electron transfer.</title>
        <authorList>
            <person name="Thorup C."/>
            <person name="Bjerg J.T."/>
            <person name="Schreiber L."/>
            <person name="Nielsen L.P."/>
            <person name="Kjeldsen K.U."/>
            <person name="Boesen T."/>
            <person name="Boggild A."/>
            <person name="Meysman F."/>
            <person name="Geelhoed J."/>
            <person name="Schramm A."/>
        </authorList>
    </citation>
    <scope>NUCLEOTIDE SEQUENCE [LARGE SCALE GENOMIC DNA]</scope>
    <source>
        <strain evidence="2">GS</strain>
    </source>
</reference>
<keyword evidence="3" id="KW-1185">Reference proteome</keyword>
<comment type="caution">
    <text evidence="2">The sequence shown here is derived from an EMBL/GenBank/DDBJ whole genome shotgun (WGS) entry which is preliminary data.</text>
</comment>
<sequence>MKAFKVVFASAALLFIASQVSANVTFNAPMEFAGTGCKPGSYSFSGEGTDTLSVLFSAYDAGNPASKAASTMGRTACSFVVPVNVPPGFQVSTMTSDWRGYAEGKTELFREYFFAGQRGPKKVTKPNGNYTERDTLMHATWSGCGGGTVPMRINSSVRAVGKPSYIAVDTVDLQNKVEFHLLWKKCQ</sequence>
<accession>A0A521G2A6</accession>
<protein>
    <recommendedName>
        <fullName evidence="4">DUF4360 domain-containing protein</fullName>
    </recommendedName>
</protein>
<dbReference type="Pfam" id="PF14273">
    <property type="entry name" value="DUF4360"/>
    <property type="match status" value="1"/>
</dbReference>
<dbReference type="Proteomes" id="UP000316238">
    <property type="component" value="Unassembled WGS sequence"/>
</dbReference>
<dbReference type="PANTHER" id="PTHR38847:SF1">
    <property type="entry name" value="PSEUDOURIDINE SYNTHASE RSUA_RLUA-LIKE DOMAIN-CONTAINING PROTEIN"/>
    <property type="match status" value="1"/>
</dbReference>
<feature type="chain" id="PRO_5021769172" description="DUF4360 domain-containing protein" evidence="1">
    <location>
        <begin position="23"/>
        <end position="187"/>
    </location>
</feature>
<dbReference type="PANTHER" id="PTHR38847">
    <property type="match status" value="1"/>
</dbReference>
<name>A0A521G2A6_9BACT</name>
<feature type="signal peptide" evidence="1">
    <location>
        <begin position="1"/>
        <end position="22"/>
    </location>
</feature>
<evidence type="ECO:0000313" key="3">
    <source>
        <dbReference type="Proteomes" id="UP000316238"/>
    </source>
</evidence>
<evidence type="ECO:0008006" key="4">
    <source>
        <dbReference type="Google" id="ProtNLM"/>
    </source>
</evidence>
<keyword evidence="1" id="KW-0732">Signal</keyword>
<proteinExistence type="predicted"/>
<evidence type="ECO:0000256" key="1">
    <source>
        <dbReference type="SAM" id="SignalP"/>
    </source>
</evidence>
<organism evidence="2 3">
    <name type="scientific">Candidatus Electronema aureum</name>
    <dbReference type="NCBI Taxonomy" id="2005002"/>
    <lineage>
        <taxon>Bacteria</taxon>
        <taxon>Pseudomonadati</taxon>
        <taxon>Thermodesulfobacteriota</taxon>
        <taxon>Desulfobulbia</taxon>
        <taxon>Desulfobulbales</taxon>
        <taxon>Desulfobulbaceae</taxon>
        <taxon>Candidatus Electronema</taxon>
    </lineage>
</organism>